<name>F8PUD4_SERL3</name>
<keyword evidence="4" id="KW-1185">Reference proteome</keyword>
<feature type="region of interest" description="Disordered" evidence="1">
    <location>
        <begin position="368"/>
        <end position="394"/>
    </location>
</feature>
<reference evidence="4" key="1">
    <citation type="journal article" date="2011" name="Science">
        <title>The plant cell wall-decomposing machinery underlies the functional diversity of forest fungi.</title>
        <authorList>
            <person name="Eastwood D.C."/>
            <person name="Floudas D."/>
            <person name="Binder M."/>
            <person name="Majcherczyk A."/>
            <person name="Schneider P."/>
            <person name="Aerts A."/>
            <person name="Asiegbu F.O."/>
            <person name="Baker S.E."/>
            <person name="Barry K."/>
            <person name="Bendiksby M."/>
            <person name="Blumentritt M."/>
            <person name="Coutinho P.M."/>
            <person name="Cullen D."/>
            <person name="de Vries R.P."/>
            <person name="Gathman A."/>
            <person name="Goodell B."/>
            <person name="Henrissat B."/>
            <person name="Ihrmark K."/>
            <person name="Kauserud H."/>
            <person name="Kohler A."/>
            <person name="LaButti K."/>
            <person name="Lapidus A."/>
            <person name="Lavin J.L."/>
            <person name="Lee Y.-H."/>
            <person name="Lindquist E."/>
            <person name="Lilly W."/>
            <person name="Lucas S."/>
            <person name="Morin E."/>
            <person name="Murat C."/>
            <person name="Oguiza J.A."/>
            <person name="Park J."/>
            <person name="Pisabarro A.G."/>
            <person name="Riley R."/>
            <person name="Rosling A."/>
            <person name="Salamov A."/>
            <person name="Schmidt O."/>
            <person name="Schmutz J."/>
            <person name="Skrede I."/>
            <person name="Stenlid J."/>
            <person name="Wiebenga A."/>
            <person name="Xie X."/>
            <person name="Kuees U."/>
            <person name="Hibbett D.S."/>
            <person name="Hoffmeister D."/>
            <person name="Hoegberg N."/>
            <person name="Martin F."/>
            <person name="Grigoriev I.V."/>
            <person name="Watkinson S.C."/>
        </authorList>
    </citation>
    <scope>NUCLEOTIDE SEQUENCE [LARGE SCALE GENOMIC DNA]</scope>
    <source>
        <strain evidence="4">strain S7.3</strain>
    </source>
</reference>
<proteinExistence type="predicted"/>
<feature type="transmembrane region" description="Helical" evidence="2">
    <location>
        <begin position="12"/>
        <end position="32"/>
    </location>
</feature>
<feature type="transmembrane region" description="Helical" evidence="2">
    <location>
        <begin position="44"/>
        <end position="64"/>
    </location>
</feature>
<protein>
    <submittedName>
        <fullName evidence="3">Uncharacterized protein</fullName>
    </submittedName>
</protein>
<dbReference type="EMBL" id="GL945479">
    <property type="protein sequence ID" value="EGN99654.1"/>
    <property type="molecule type" value="Genomic_DNA"/>
</dbReference>
<organism evidence="4">
    <name type="scientific">Serpula lacrymans var. lacrymans (strain S7.3)</name>
    <name type="common">Dry rot fungus</name>
    <dbReference type="NCBI Taxonomy" id="936435"/>
    <lineage>
        <taxon>Eukaryota</taxon>
        <taxon>Fungi</taxon>
        <taxon>Dikarya</taxon>
        <taxon>Basidiomycota</taxon>
        <taxon>Agaricomycotina</taxon>
        <taxon>Agaricomycetes</taxon>
        <taxon>Agaricomycetidae</taxon>
        <taxon>Boletales</taxon>
        <taxon>Coniophorineae</taxon>
        <taxon>Serpulaceae</taxon>
        <taxon>Serpula</taxon>
    </lineage>
</organism>
<dbReference type="AlphaFoldDB" id="F8PUD4"/>
<keyword evidence="2" id="KW-1133">Transmembrane helix</keyword>
<feature type="compositionally biased region" description="Pro residues" evidence="1">
    <location>
        <begin position="375"/>
        <end position="386"/>
    </location>
</feature>
<dbReference type="Proteomes" id="UP000008063">
    <property type="component" value="Unassembled WGS sequence"/>
</dbReference>
<evidence type="ECO:0000313" key="4">
    <source>
        <dbReference type="Proteomes" id="UP000008063"/>
    </source>
</evidence>
<keyword evidence="2" id="KW-0812">Transmembrane</keyword>
<feature type="region of interest" description="Disordered" evidence="1">
    <location>
        <begin position="314"/>
        <end position="344"/>
    </location>
</feature>
<keyword evidence="2" id="KW-0472">Membrane</keyword>
<evidence type="ECO:0000256" key="2">
    <source>
        <dbReference type="SAM" id="Phobius"/>
    </source>
</evidence>
<evidence type="ECO:0000256" key="1">
    <source>
        <dbReference type="SAM" id="MobiDB-lite"/>
    </source>
</evidence>
<dbReference type="InParanoid" id="F8PUD4"/>
<accession>F8PUD4</accession>
<gene>
    <name evidence="3" type="ORF">SERLA73DRAFT_159872</name>
</gene>
<dbReference type="HOGENOM" id="CLU_489299_0_0_1"/>
<sequence length="557" mass="63307">MSWLADSIPVTPLALGLEITAVLCLGILRRNIDKRRRFLLKLDAFSTITALVQFFAFFAIIRYLQTGLVSDVVYLHHIPSRLLPYDFEHTLLCGIVLRKRPNEEPTYDIPSSFFTSDYYDTYSASPVSYQPIQYFCIGNHLDHLSIVQYLTRLRRTLYLPEVQDLDAFGPRFGLQHSTSVIIVTPSTKDHIRRVVAALARFDQLIATAQRKSRDREDYTTEIDNIRHVSEYVDEYYWILEILTPFVVNQQSDHPERFIVTVLQSDFWAVINHSSRTRIYSQYSYTYQGRRGEAPLIPSVEQLFAPCAERIERETGSSLTDILGGESSSETESESEGSTQDVEYWRPREAEGGDFPRAAAEALEPDELYQSAGPENFPPPPPTPEPENQPDDWFDQESLDLEPDLAAAMADETNQGSKAVLATPPFEFTERFQTNSSKILFALSRISSDKANDACHTWKANFNNKTAVLGDLFAPRNWGTISEFIKELDNEFLDPHLKLKAEIALHDYEQREMTVDAYFGGLKSKLVEAGLPPDADERKPTHHVLRVEGSGKEMGTAK</sequence>
<evidence type="ECO:0000313" key="3">
    <source>
        <dbReference type="EMBL" id="EGN99654.1"/>
    </source>
</evidence>